<protein>
    <submittedName>
        <fullName evidence="1">Uncharacterized protein</fullName>
    </submittedName>
</protein>
<comment type="caution">
    <text evidence="1">The sequence shown here is derived from an EMBL/GenBank/DDBJ whole genome shotgun (WGS) entry which is preliminary data.</text>
</comment>
<proteinExistence type="predicted"/>
<sequence length="92" mass="10563">MWMCLLCIHRCPCNIQLILDFLRRETFIESKTTAIACRNQLCGMTLAIFPHRLNLAVSDAFCRFLCQTPRSRHSPSMRVGPLEVVRKDGPRG</sequence>
<accession>A0A8X6J102</accession>
<organism evidence="1 2">
    <name type="scientific">Trichonephila clavata</name>
    <name type="common">Joro spider</name>
    <name type="synonym">Nephila clavata</name>
    <dbReference type="NCBI Taxonomy" id="2740835"/>
    <lineage>
        <taxon>Eukaryota</taxon>
        <taxon>Metazoa</taxon>
        <taxon>Ecdysozoa</taxon>
        <taxon>Arthropoda</taxon>
        <taxon>Chelicerata</taxon>
        <taxon>Arachnida</taxon>
        <taxon>Araneae</taxon>
        <taxon>Araneomorphae</taxon>
        <taxon>Entelegynae</taxon>
        <taxon>Araneoidea</taxon>
        <taxon>Nephilidae</taxon>
        <taxon>Trichonephila</taxon>
    </lineage>
</organism>
<dbReference type="AlphaFoldDB" id="A0A8X6J102"/>
<reference evidence="1" key="1">
    <citation type="submission" date="2020-07" db="EMBL/GenBank/DDBJ databases">
        <title>Multicomponent nature underlies the extraordinary mechanical properties of spider dragline silk.</title>
        <authorList>
            <person name="Kono N."/>
            <person name="Nakamura H."/>
            <person name="Mori M."/>
            <person name="Yoshida Y."/>
            <person name="Ohtoshi R."/>
            <person name="Malay A.D."/>
            <person name="Moran D.A.P."/>
            <person name="Tomita M."/>
            <person name="Numata K."/>
            <person name="Arakawa K."/>
        </authorList>
    </citation>
    <scope>NUCLEOTIDE SEQUENCE</scope>
</reference>
<name>A0A8X6J102_TRICU</name>
<dbReference type="EMBL" id="BMAO01009651">
    <property type="protein sequence ID" value="GFR32389.1"/>
    <property type="molecule type" value="Genomic_DNA"/>
</dbReference>
<keyword evidence="2" id="KW-1185">Reference proteome</keyword>
<gene>
    <name evidence="1" type="ORF">TNCT_594231</name>
</gene>
<dbReference type="Proteomes" id="UP000887116">
    <property type="component" value="Unassembled WGS sequence"/>
</dbReference>
<evidence type="ECO:0000313" key="1">
    <source>
        <dbReference type="EMBL" id="GFR32389.1"/>
    </source>
</evidence>
<evidence type="ECO:0000313" key="2">
    <source>
        <dbReference type="Proteomes" id="UP000887116"/>
    </source>
</evidence>